<evidence type="ECO:0000256" key="1">
    <source>
        <dbReference type="SAM" id="SignalP"/>
    </source>
</evidence>
<dbReference type="SUPFAM" id="SSF56925">
    <property type="entry name" value="OMPA-like"/>
    <property type="match status" value="1"/>
</dbReference>
<name>A0A0H5DNF6_9BACT</name>
<gene>
    <name evidence="2" type="ORF">ELAC_0366</name>
</gene>
<sequence>MRRVLLSLCLFLPFVAFGFDFDIEARTALFIPKNSTMRDLYGTGFTEYEIEMGIPLNKCFTLFSNLSYLEADGRSSESHYRSEMENWALNFGGKYYFEPWWCLRPYVGAGAGVAHVEFRDHSPYVNNHTGKFGWSALFKLGTEWCFSRYFYVDVFADYGINSYEFKSKNKTSGHNINTGGVKVGGGLGLRF</sequence>
<dbReference type="AlphaFoldDB" id="A0A0H5DNF6"/>
<keyword evidence="1" id="KW-0732">Signal</keyword>
<reference evidence="3" key="1">
    <citation type="submission" date="2015-06" db="EMBL/GenBank/DDBJ databases">
        <authorList>
            <person name="Bertelli C."/>
        </authorList>
    </citation>
    <scope>NUCLEOTIDE SEQUENCE [LARGE SCALE GENOMIC DNA]</scope>
    <source>
        <strain evidence="3">CRIB-30</strain>
    </source>
</reference>
<evidence type="ECO:0000313" key="3">
    <source>
        <dbReference type="Proteomes" id="UP000220251"/>
    </source>
</evidence>
<proteinExistence type="predicted"/>
<organism evidence="2 3">
    <name type="scientific">Estrella lausannensis</name>
    <dbReference type="NCBI Taxonomy" id="483423"/>
    <lineage>
        <taxon>Bacteria</taxon>
        <taxon>Pseudomonadati</taxon>
        <taxon>Chlamydiota</taxon>
        <taxon>Chlamydiia</taxon>
        <taxon>Parachlamydiales</taxon>
        <taxon>Candidatus Criblamydiaceae</taxon>
        <taxon>Estrella</taxon>
    </lineage>
</organism>
<dbReference type="InterPro" id="IPR011250">
    <property type="entry name" value="OMP/PagP_B-barrel"/>
</dbReference>
<feature type="chain" id="PRO_5005218518" evidence="1">
    <location>
        <begin position="19"/>
        <end position="191"/>
    </location>
</feature>
<dbReference type="RefSeq" id="WP_143406411.1">
    <property type="nucleotide sequence ID" value="NZ_CWGJ01000006.1"/>
</dbReference>
<evidence type="ECO:0000313" key="2">
    <source>
        <dbReference type="EMBL" id="CRX37727.1"/>
    </source>
</evidence>
<dbReference type="Gene3D" id="2.40.160.20">
    <property type="match status" value="1"/>
</dbReference>
<dbReference type="Proteomes" id="UP000220251">
    <property type="component" value="Unassembled WGS sequence"/>
</dbReference>
<dbReference type="OrthoDB" id="21972at2"/>
<feature type="signal peptide" evidence="1">
    <location>
        <begin position="1"/>
        <end position="18"/>
    </location>
</feature>
<protein>
    <submittedName>
        <fullName evidence="2">Putative secreted protein</fullName>
    </submittedName>
</protein>
<keyword evidence="3" id="KW-1185">Reference proteome</keyword>
<dbReference type="EMBL" id="CWGJ01000006">
    <property type="protein sequence ID" value="CRX37727.1"/>
    <property type="molecule type" value="Genomic_DNA"/>
</dbReference>
<accession>A0A0H5DNF6</accession>